<keyword evidence="6" id="KW-0862">Zinc</keyword>
<feature type="transmembrane region" description="Helical" evidence="8">
    <location>
        <begin position="45"/>
        <end position="67"/>
    </location>
</feature>
<evidence type="ECO:0000256" key="7">
    <source>
        <dbReference type="ARBA" id="ARBA00023136"/>
    </source>
</evidence>
<accession>A0A9J7EKL5</accession>
<organism evidence="10 11">
    <name type="scientific">Spodoptera litura</name>
    <name type="common">Asian cotton leafworm</name>
    <dbReference type="NCBI Taxonomy" id="69820"/>
    <lineage>
        <taxon>Eukaryota</taxon>
        <taxon>Metazoa</taxon>
        <taxon>Ecdysozoa</taxon>
        <taxon>Arthropoda</taxon>
        <taxon>Hexapoda</taxon>
        <taxon>Insecta</taxon>
        <taxon>Pterygota</taxon>
        <taxon>Neoptera</taxon>
        <taxon>Endopterygota</taxon>
        <taxon>Lepidoptera</taxon>
        <taxon>Glossata</taxon>
        <taxon>Ditrysia</taxon>
        <taxon>Noctuoidea</taxon>
        <taxon>Noctuidae</taxon>
        <taxon>Amphipyrinae</taxon>
        <taxon>Spodoptera</taxon>
    </lineage>
</organism>
<evidence type="ECO:0000256" key="3">
    <source>
        <dbReference type="ARBA" id="ARBA00004630"/>
    </source>
</evidence>
<comment type="similarity">
    <text evidence="4">Belongs to the CDIP1/LITAF family.</text>
</comment>
<comment type="subcellular location">
    <subcellularLocation>
        <location evidence="2">Endosome membrane</location>
        <topology evidence="2">Peripheral membrane protein</topology>
    </subcellularLocation>
    <subcellularLocation>
        <location evidence="1">Late endosome membrane</location>
    </subcellularLocation>
    <subcellularLocation>
        <location evidence="3">Lysosome membrane</location>
        <topology evidence="3">Peripheral membrane protein</topology>
        <orientation evidence="3">Cytoplasmic side</orientation>
    </subcellularLocation>
</comment>
<evidence type="ECO:0000256" key="2">
    <source>
        <dbReference type="ARBA" id="ARBA00004481"/>
    </source>
</evidence>
<evidence type="ECO:0000256" key="5">
    <source>
        <dbReference type="ARBA" id="ARBA00022723"/>
    </source>
</evidence>
<dbReference type="PROSITE" id="PS51837">
    <property type="entry name" value="LITAF"/>
    <property type="match status" value="1"/>
</dbReference>
<evidence type="ECO:0000313" key="10">
    <source>
        <dbReference type="Proteomes" id="UP000301870"/>
    </source>
</evidence>
<dbReference type="InterPro" id="IPR037519">
    <property type="entry name" value="LITAF_fam"/>
</dbReference>
<dbReference type="GO" id="GO:0031902">
    <property type="term" value="C:late endosome membrane"/>
    <property type="evidence" value="ECO:0007669"/>
    <property type="project" value="UniProtKB-SubCell"/>
</dbReference>
<protein>
    <submittedName>
        <fullName evidence="11">Lipopolysaccharide-induced tumor necrosis factor-alpha factor homolog</fullName>
    </submittedName>
</protein>
<keyword evidence="8" id="KW-0812">Transmembrane</keyword>
<keyword evidence="8" id="KW-1133">Transmembrane helix</keyword>
<evidence type="ECO:0000256" key="4">
    <source>
        <dbReference type="ARBA" id="ARBA00005975"/>
    </source>
</evidence>
<dbReference type="SMART" id="SM00714">
    <property type="entry name" value="LITAF"/>
    <property type="match status" value="1"/>
</dbReference>
<dbReference type="OrthoDB" id="5599753at2759"/>
<sequence length="89" mass="9899">MQHCTFRIKMNSVPVGPKPCPVECPSCKATIITKVDKKATIKTHLMAFLICSLACGLFGCSCLPYCMDSCRNADHYCPNCQAYLGTYRR</sequence>
<proteinExistence type="inferred from homology"/>
<keyword evidence="5" id="KW-0479">Metal-binding</keyword>
<keyword evidence="7 8" id="KW-0472">Membrane</keyword>
<dbReference type="GO" id="GO:0005765">
    <property type="term" value="C:lysosomal membrane"/>
    <property type="evidence" value="ECO:0007669"/>
    <property type="project" value="UniProtKB-SubCell"/>
</dbReference>
<dbReference type="KEGG" id="sliu:111358521"/>
<keyword evidence="10" id="KW-1185">Reference proteome</keyword>
<evidence type="ECO:0000256" key="8">
    <source>
        <dbReference type="SAM" id="Phobius"/>
    </source>
</evidence>
<evidence type="ECO:0000313" key="11">
    <source>
        <dbReference type="RefSeq" id="XP_022829464.1"/>
    </source>
</evidence>
<dbReference type="AlphaFoldDB" id="A0A9J7EKL5"/>
<dbReference type="Pfam" id="PF10601">
    <property type="entry name" value="zf-LITAF-like"/>
    <property type="match status" value="1"/>
</dbReference>
<dbReference type="InterPro" id="IPR006629">
    <property type="entry name" value="LITAF"/>
</dbReference>
<dbReference type="RefSeq" id="XP_022829464.1">
    <property type="nucleotide sequence ID" value="XM_022973696.1"/>
</dbReference>
<gene>
    <name evidence="11" type="primary">LOC111358521</name>
</gene>
<dbReference type="GO" id="GO:0008270">
    <property type="term" value="F:zinc ion binding"/>
    <property type="evidence" value="ECO:0007669"/>
    <property type="project" value="TreeGrafter"/>
</dbReference>
<dbReference type="PANTHER" id="PTHR23292">
    <property type="entry name" value="LIPOPOLYSACCHARIDE-INDUCED TUMOR NECROSIS FACTOR-ALPHA FACTOR"/>
    <property type="match status" value="1"/>
</dbReference>
<dbReference type="GeneID" id="111358521"/>
<feature type="domain" description="LITAF" evidence="9">
    <location>
        <begin position="4"/>
        <end position="89"/>
    </location>
</feature>
<evidence type="ECO:0000256" key="1">
    <source>
        <dbReference type="ARBA" id="ARBA00004414"/>
    </source>
</evidence>
<name>A0A9J7EKL5_SPOLT</name>
<dbReference type="Proteomes" id="UP000301870">
    <property type="component" value="Chromosome 27"/>
</dbReference>
<dbReference type="PANTHER" id="PTHR23292:SF14">
    <property type="entry name" value="FI16615P1-RELATED"/>
    <property type="match status" value="1"/>
</dbReference>
<evidence type="ECO:0000256" key="6">
    <source>
        <dbReference type="ARBA" id="ARBA00022833"/>
    </source>
</evidence>
<reference evidence="11" key="1">
    <citation type="submission" date="2025-08" db="UniProtKB">
        <authorList>
            <consortium name="RefSeq"/>
        </authorList>
    </citation>
    <scope>IDENTIFICATION</scope>
    <source>
        <strain evidence="11">Ishihara</strain>
        <tissue evidence="11">Whole body</tissue>
    </source>
</reference>
<evidence type="ECO:0000259" key="9">
    <source>
        <dbReference type="PROSITE" id="PS51837"/>
    </source>
</evidence>